<dbReference type="AlphaFoldDB" id="A0A645J6Z6"/>
<accession>A0A645J6Z6</accession>
<protein>
    <submittedName>
        <fullName evidence="1">Uncharacterized protein</fullName>
    </submittedName>
</protein>
<dbReference type="EMBL" id="VSSQ01126368">
    <property type="protein sequence ID" value="MPN56244.1"/>
    <property type="molecule type" value="Genomic_DNA"/>
</dbReference>
<reference evidence="1" key="1">
    <citation type="submission" date="2019-08" db="EMBL/GenBank/DDBJ databases">
        <authorList>
            <person name="Kucharzyk K."/>
            <person name="Murdoch R.W."/>
            <person name="Higgins S."/>
            <person name="Loffler F."/>
        </authorList>
    </citation>
    <scope>NUCLEOTIDE SEQUENCE</scope>
</reference>
<sequence>MACRSSSLVPPTSESRIRSSRSRLANWLRANSSSSTRLSSPANFAPCRMARTPRSSTVFRKVSGRDQCCPANCTSAFTTGVTARSCSRFRASACRSALLRPGSVRARSKLFSWSKRSARSKSCRPAWSLRTSEVSASRRVCSAAV</sequence>
<gene>
    <name evidence="1" type="ORF">SDC9_203930</name>
</gene>
<comment type="caution">
    <text evidence="1">The sequence shown here is derived from an EMBL/GenBank/DDBJ whole genome shotgun (WGS) entry which is preliminary data.</text>
</comment>
<organism evidence="1">
    <name type="scientific">bioreactor metagenome</name>
    <dbReference type="NCBI Taxonomy" id="1076179"/>
    <lineage>
        <taxon>unclassified sequences</taxon>
        <taxon>metagenomes</taxon>
        <taxon>ecological metagenomes</taxon>
    </lineage>
</organism>
<name>A0A645J6Z6_9ZZZZ</name>
<proteinExistence type="predicted"/>
<evidence type="ECO:0000313" key="1">
    <source>
        <dbReference type="EMBL" id="MPN56244.1"/>
    </source>
</evidence>